<proteinExistence type="inferred from homology"/>
<keyword evidence="3" id="KW-0472">Membrane</keyword>
<keyword evidence="5" id="KW-0808">Transferase</keyword>
<comment type="caution">
    <text evidence="5">The sequence shown here is derived from an EMBL/GenBank/DDBJ whole genome shotgun (WGS) entry which is preliminary data.</text>
</comment>
<feature type="transmembrane region" description="Helical" evidence="3">
    <location>
        <begin position="16"/>
        <end position="41"/>
    </location>
</feature>
<keyword evidence="2" id="KW-0270">Exopolysaccharide synthesis</keyword>
<evidence type="ECO:0000259" key="4">
    <source>
        <dbReference type="Pfam" id="PF02397"/>
    </source>
</evidence>
<protein>
    <submittedName>
        <fullName evidence="5">Sugar transferase</fullName>
    </submittedName>
</protein>
<feature type="domain" description="Bacterial sugar transferase" evidence="4">
    <location>
        <begin position="16"/>
        <end position="185"/>
    </location>
</feature>
<dbReference type="GO" id="GO:0016780">
    <property type="term" value="F:phosphotransferase activity, for other substituted phosphate groups"/>
    <property type="evidence" value="ECO:0007669"/>
    <property type="project" value="TreeGrafter"/>
</dbReference>
<organism evidence="5 6">
    <name type="scientific">Ensifer canadensis</name>
    <dbReference type="NCBI Taxonomy" id="555315"/>
    <lineage>
        <taxon>Bacteria</taxon>
        <taxon>Pseudomonadati</taxon>
        <taxon>Pseudomonadota</taxon>
        <taxon>Alphaproteobacteria</taxon>
        <taxon>Hyphomicrobiales</taxon>
        <taxon>Rhizobiaceae</taxon>
        <taxon>Sinorhizobium/Ensifer group</taxon>
        <taxon>Ensifer</taxon>
    </lineage>
</organism>
<evidence type="ECO:0000256" key="3">
    <source>
        <dbReference type="SAM" id="Phobius"/>
    </source>
</evidence>
<evidence type="ECO:0000313" key="5">
    <source>
        <dbReference type="EMBL" id="MBM3094305.1"/>
    </source>
</evidence>
<evidence type="ECO:0000313" key="6">
    <source>
        <dbReference type="Proteomes" id="UP000744980"/>
    </source>
</evidence>
<dbReference type="Pfam" id="PF02397">
    <property type="entry name" value="Bac_transf"/>
    <property type="match status" value="1"/>
</dbReference>
<evidence type="ECO:0000256" key="2">
    <source>
        <dbReference type="ARBA" id="ARBA00023169"/>
    </source>
</evidence>
<gene>
    <name evidence="5" type="ORF">GFB56_26535</name>
</gene>
<keyword evidence="6" id="KW-1185">Reference proteome</keyword>
<keyword evidence="3" id="KW-1133">Transmembrane helix</keyword>
<dbReference type="EMBL" id="WXFA01000024">
    <property type="protein sequence ID" value="MBM3094305.1"/>
    <property type="molecule type" value="Genomic_DNA"/>
</dbReference>
<dbReference type="GO" id="GO:0000271">
    <property type="term" value="P:polysaccharide biosynthetic process"/>
    <property type="evidence" value="ECO:0007669"/>
    <property type="project" value="UniProtKB-KW"/>
</dbReference>
<name>A0AAW4FSQ3_9HYPH</name>
<sequence length="220" mass="24385">MGPIALPAENGRVDSVLIAGVLLILCLPLMLLAAAIVFATLGRPLIFRQLRAGLGAKPFSIVKFRTMREGRDANGHLLPDQLRATRLTWFLRRTRLDELPQFLSVARGEMAFVGPRPLGPTTIAEFGELGRVRCRVLPGITGWAQVNGNTRLSNEEKLALDIWYVDHAGRWLDTRILVMTVLTLVAGEKRNDRHLAEARRHVAERYGAAAPFAPLGESHR</sequence>
<accession>A0AAW4FSQ3</accession>
<dbReference type="PANTHER" id="PTHR30576:SF8">
    <property type="entry name" value="UNDECAPRENYL-PHOSPHATE GALACTOSE PHOSPHOTRANSFERASE"/>
    <property type="match status" value="1"/>
</dbReference>
<reference evidence="5 6" key="1">
    <citation type="submission" date="2020-01" db="EMBL/GenBank/DDBJ databases">
        <title>Draft genome assembly of Ensifer adhaerens T173.</title>
        <authorList>
            <person name="Craig J.E."/>
            <person name="Stinchcombe J.R."/>
        </authorList>
    </citation>
    <scope>NUCLEOTIDE SEQUENCE [LARGE SCALE GENOMIC DNA]</scope>
    <source>
        <strain evidence="5 6">T173</strain>
    </source>
</reference>
<dbReference type="Proteomes" id="UP000744980">
    <property type="component" value="Unassembled WGS sequence"/>
</dbReference>
<dbReference type="PANTHER" id="PTHR30576">
    <property type="entry name" value="COLANIC BIOSYNTHESIS UDP-GLUCOSE LIPID CARRIER TRANSFERASE"/>
    <property type="match status" value="1"/>
</dbReference>
<dbReference type="AlphaFoldDB" id="A0AAW4FSQ3"/>
<evidence type="ECO:0000256" key="1">
    <source>
        <dbReference type="ARBA" id="ARBA00006464"/>
    </source>
</evidence>
<keyword evidence="3" id="KW-0812">Transmembrane</keyword>
<comment type="similarity">
    <text evidence="1">Belongs to the bacterial sugar transferase family.</text>
</comment>
<dbReference type="InterPro" id="IPR003362">
    <property type="entry name" value="Bact_transf"/>
</dbReference>